<proteinExistence type="predicted"/>
<gene>
    <name evidence="2" type="ORF">GCM10007359_13340</name>
</gene>
<evidence type="ECO:0000256" key="1">
    <source>
        <dbReference type="SAM" id="Phobius"/>
    </source>
</evidence>
<dbReference type="RefSeq" id="WP_188359594.1">
    <property type="nucleotide sequence ID" value="NZ_BMDC01000002.1"/>
</dbReference>
<dbReference type="EMBL" id="BMDC01000002">
    <property type="protein sequence ID" value="GGH62764.1"/>
    <property type="molecule type" value="Genomic_DNA"/>
</dbReference>
<organism evidence="2 3">
    <name type="scientific">Rothia aerolata</name>
    <dbReference type="NCBI Taxonomy" id="1812262"/>
    <lineage>
        <taxon>Bacteria</taxon>
        <taxon>Bacillati</taxon>
        <taxon>Actinomycetota</taxon>
        <taxon>Actinomycetes</taxon>
        <taxon>Micrococcales</taxon>
        <taxon>Micrococcaceae</taxon>
        <taxon>Rothia</taxon>
    </lineage>
</organism>
<keyword evidence="1" id="KW-0812">Transmembrane</keyword>
<reference evidence="2 3" key="1">
    <citation type="journal article" date="2014" name="Int. J. Syst. Evol. Microbiol.">
        <title>Complete genome sequence of Corynebacterium casei LMG S-19264T (=DSM 44701T), isolated from a smear-ripened cheese.</title>
        <authorList>
            <consortium name="US DOE Joint Genome Institute (JGI-PGF)"/>
            <person name="Walter F."/>
            <person name="Albersmeier A."/>
            <person name="Kalinowski J."/>
            <person name="Ruckert C."/>
        </authorList>
    </citation>
    <scope>NUCLEOTIDE SEQUENCE [LARGE SCALE GENOMIC DNA]</scope>
    <source>
        <strain evidence="2 3">CCM 8669</strain>
    </source>
</reference>
<keyword evidence="1" id="KW-0472">Membrane</keyword>
<name>A0A917IS73_9MICC</name>
<evidence type="ECO:0008006" key="4">
    <source>
        <dbReference type="Google" id="ProtNLM"/>
    </source>
</evidence>
<evidence type="ECO:0000313" key="3">
    <source>
        <dbReference type="Proteomes" id="UP000600171"/>
    </source>
</evidence>
<keyword evidence="3" id="KW-1185">Reference proteome</keyword>
<dbReference type="Pfam" id="PF14155">
    <property type="entry name" value="DUF4307"/>
    <property type="match status" value="1"/>
</dbReference>
<evidence type="ECO:0000313" key="2">
    <source>
        <dbReference type="EMBL" id="GGH62764.1"/>
    </source>
</evidence>
<accession>A0A917IS73</accession>
<dbReference type="Proteomes" id="UP000600171">
    <property type="component" value="Unassembled WGS sequence"/>
</dbReference>
<keyword evidence="1" id="KW-1133">Transmembrane helix</keyword>
<comment type="caution">
    <text evidence="2">The sequence shown here is derived from an EMBL/GenBank/DDBJ whole genome shotgun (WGS) entry which is preliminary data.</text>
</comment>
<sequence>MSTALDSRYGRQKQRKPLSTRFWVAVAALAAVLAIAFVWWATSSESAATPEFKDIGHEIISDDEVSLTFQVVKDPEVTAVCAVKALDSNRAPVGWKEVTLESSDSSDSRVTQLTENIKVLGPATAVTVDSCWSTE</sequence>
<dbReference type="AlphaFoldDB" id="A0A917IS73"/>
<feature type="transmembrane region" description="Helical" evidence="1">
    <location>
        <begin position="21"/>
        <end position="41"/>
    </location>
</feature>
<protein>
    <recommendedName>
        <fullName evidence="4">DUF4307 domain-containing protein</fullName>
    </recommendedName>
</protein>
<dbReference type="InterPro" id="IPR025443">
    <property type="entry name" value="DUF4307"/>
</dbReference>